<sequence length="96" mass="10986">MTRSGFPLFLRFLLSPFLPCPTLPVSSSSRVRRIFCLAESCVWSSAFKLLNGTWTNVAFYSTKGFNSAVKRHRLALESPHIRFLMISSVFITFTKY</sequence>
<organism evidence="2">
    <name type="scientific">Ixodes ricinus</name>
    <name type="common">Common tick</name>
    <name type="synonym">Acarus ricinus</name>
    <dbReference type="NCBI Taxonomy" id="34613"/>
    <lineage>
        <taxon>Eukaryota</taxon>
        <taxon>Metazoa</taxon>
        <taxon>Ecdysozoa</taxon>
        <taxon>Arthropoda</taxon>
        <taxon>Chelicerata</taxon>
        <taxon>Arachnida</taxon>
        <taxon>Acari</taxon>
        <taxon>Parasitiformes</taxon>
        <taxon>Ixodida</taxon>
        <taxon>Ixodoidea</taxon>
        <taxon>Ixodidae</taxon>
        <taxon>Ixodinae</taxon>
        <taxon>Ixodes</taxon>
    </lineage>
</organism>
<evidence type="ECO:0000313" key="2">
    <source>
        <dbReference type="EMBL" id="MXU87365.1"/>
    </source>
</evidence>
<feature type="chain" id="PRO_5025361647" description="Secreted protein" evidence="1">
    <location>
        <begin position="29"/>
        <end position="96"/>
    </location>
</feature>
<feature type="signal peptide" evidence="1">
    <location>
        <begin position="1"/>
        <end position="28"/>
    </location>
</feature>
<dbReference type="EMBL" id="GIFC01005282">
    <property type="protein sequence ID" value="MXU87365.1"/>
    <property type="molecule type" value="Transcribed_RNA"/>
</dbReference>
<evidence type="ECO:0008006" key="3">
    <source>
        <dbReference type="Google" id="ProtNLM"/>
    </source>
</evidence>
<name>A0A6B0UEV2_IXORI</name>
<proteinExistence type="predicted"/>
<reference evidence="2" key="1">
    <citation type="submission" date="2019-12" db="EMBL/GenBank/DDBJ databases">
        <title>An insight into the sialome of adult female Ixodes ricinus ticks feeding for 6 days.</title>
        <authorList>
            <person name="Perner J."/>
            <person name="Ribeiro J.M.C."/>
        </authorList>
    </citation>
    <scope>NUCLEOTIDE SEQUENCE</scope>
    <source>
        <strain evidence="2">Semi-engorged</strain>
        <tissue evidence="2">Salivary glands</tissue>
    </source>
</reference>
<protein>
    <recommendedName>
        <fullName evidence="3">Secreted protein</fullName>
    </recommendedName>
</protein>
<accession>A0A6B0UEV2</accession>
<evidence type="ECO:0000256" key="1">
    <source>
        <dbReference type="SAM" id="SignalP"/>
    </source>
</evidence>
<dbReference type="AlphaFoldDB" id="A0A6B0UEV2"/>
<keyword evidence="1" id="KW-0732">Signal</keyword>